<dbReference type="Proteomes" id="UP000441208">
    <property type="component" value="Unassembled WGS sequence"/>
</dbReference>
<dbReference type="Gene3D" id="3.30.40.10">
    <property type="entry name" value="Zinc/RING finger domain, C3HC4 (zinc finger)"/>
    <property type="match status" value="1"/>
</dbReference>
<evidence type="ECO:0000256" key="1">
    <source>
        <dbReference type="ARBA" id="ARBA00038097"/>
    </source>
</evidence>
<dbReference type="InterPro" id="IPR013083">
    <property type="entry name" value="Znf_RING/FYVE/PHD"/>
</dbReference>
<comment type="similarity">
    <text evidence="1">Belongs to the peptidase S33 family. ABHD4/ABHD5 subfamily.</text>
</comment>
<keyword evidence="4" id="KW-0472">Membrane</keyword>
<dbReference type="GO" id="GO:0008270">
    <property type="term" value="F:zinc ion binding"/>
    <property type="evidence" value="ECO:0007669"/>
    <property type="project" value="UniProtKB-KW"/>
</dbReference>
<keyword evidence="2" id="KW-0479">Metal-binding</keyword>
<dbReference type="PANTHER" id="PTHR42886">
    <property type="entry name" value="RE40534P-RELATED"/>
    <property type="match status" value="1"/>
</dbReference>
<dbReference type="GO" id="GO:0006654">
    <property type="term" value="P:phosphatidic acid biosynthetic process"/>
    <property type="evidence" value="ECO:0007669"/>
    <property type="project" value="TreeGrafter"/>
</dbReference>
<evidence type="ECO:0000256" key="3">
    <source>
        <dbReference type="SAM" id="Coils"/>
    </source>
</evidence>
<dbReference type="InterPro" id="IPR001841">
    <property type="entry name" value="Znf_RING"/>
</dbReference>
<feature type="transmembrane region" description="Helical" evidence="4">
    <location>
        <begin position="57"/>
        <end position="75"/>
    </location>
</feature>
<dbReference type="SUPFAM" id="SSF53474">
    <property type="entry name" value="alpha/beta-Hydrolases"/>
    <property type="match status" value="1"/>
</dbReference>
<comment type="caution">
    <text evidence="6">The sequence shown here is derived from an EMBL/GenBank/DDBJ whole genome shotgun (WGS) entry which is preliminary data.</text>
</comment>
<dbReference type="PROSITE" id="PS50089">
    <property type="entry name" value="ZF_RING_2"/>
    <property type="match status" value="1"/>
</dbReference>
<dbReference type="Pfam" id="PF00561">
    <property type="entry name" value="Abhydrolase_1"/>
    <property type="match status" value="1"/>
</dbReference>
<dbReference type="EMBL" id="QXFZ01000326">
    <property type="protein sequence ID" value="KAE9120966.1"/>
    <property type="molecule type" value="Genomic_DNA"/>
</dbReference>
<dbReference type="FunFam" id="3.40.50.1820:FF:000846">
    <property type="entry name" value="Uncharacterized protein"/>
    <property type="match status" value="1"/>
</dbReference>
<dbReference type="AlphaFoldDB" id="A0A6A3SPM1"/>
<keyword evidence="4" id="KW-0812">Transmembrane</keyword>
<gene>
    <name evidence="6" type="ORF">PF007_g7977</name>
</gene>
<dbReference type="InterPro" id="IPR029058">
    <property type="entry name" value="AB_hydrolase_fold"/>
</dbReference>
<keyword evidence="2" id="KW-0862">Zinc</keyword>
<dbReference type="PANTHER" id="PTHR42886:SF29">
    <property type="entry name" value="PUMMELIG, ISOFORM A"/>
    <property type="match status" value="1"/>
</dbReference>
<evidence type="ECO:0000259" key="5">
    <source>
        <dbReference type="PROSITE" id="PS50089"/>
    </source>
</evidence>
<feature type="transmembrane region" description="Helical" evidence="4">
    <location>
        <begin position="137"/>
        <end position="161"/>
    </location>
</feature>
<keyword evidence="3" id="KW-0175">Coiled coil</keyword>
<dbReference type="GO" id="GO:0052689">
    <property type="term" value="F:carboxylic ester hydrolase activity"/>
    <property type="evidence" value="ECO:0007669"/>
    <property type="project" value="TreeGrafter"/>
</dbReference>
<feature type="coiled-coil region" evidence="3">
    <location>
        <begin position="787"/>
        <end position="814"/>
    </location>
</feature>
<evidence type="ECO:0000256" key="4">
    <source>
        <dbReference type="SAM" id="Phobius"/>
    </source>
</evidence>
<feature type="domain" description="RING-type" evidence="5">
    <location>
        <begin position="861"/>
        <end position="896"/>
    </location>
</feature>
<evidence type="ECO:0000313" key="7">
    <source>
        <dbReference type="Proteomes" id="UP000441208"/>
    </source>
</evidence>
<sequence length="916" mass="102589">MSPSSEEPPSPRRPGPPAFVRSPWMRVALLLLTPLLALLLTLWGLVGRVLTLPTKPAAAAALVATWVLYLCIPHISVHLLDWPLVITAGLFVLFVLSQLPRHSSHVVHAAVTAALVVYAIARVSLTSLESGSTEKSIVLALAVLCCLFPVWLSICNLHLWLPSDLTELERVERKIYEQYLDTDFRQTKVAGLGTIHVPYCGDGKQLPPRNLVLVHGYMAGNAFWAANLQTLAKSFSVYAVEWKGIGRSDRPKWHPKTDEEMDDFFVESLEDWRREINLDRFILCGHSMGAMYSTYFAEKYPQRIEHLILISPAGVNSSGLKNEELPSFLKLTSLFYITPMSAIRFAGPLGPGLVRWSWRQRIKWTPATNIVRSGEVDFGLITDYCYHNWALQASGDIAFYTHLHPGASARRRALDGILTPEKLQVPLTIMYGGGMDWMNSEYGEAVVRRLERTQYAVFRLVPISGHQVFMDNPGDFNQMLIQAICLSCGGSLVVLSRADCRHFHYGTQQSSLRVLHAKAQVYSSLQARQVSEMSDRSEDEWSLVSDDEVLSDTSYDEVEPEPEVLEEIEAVVVDPKQEIPVTSVETTEASTNVHGTEDVLSLLADTKRSTAGYSREIRVSLLSSAHQEWFDGPPRYSPTSSTNKSRKKNTKVAFCGSAVRHKFPDRLRALTAAMRPLAEVELPPTYTEVTTFKKDQSTQVNLDTAAPVPREPREALLRSALGRSMVMANQLRGKCQDNERLSFRIADLESVVVQAQQKAQHSAMKLKLHDRRMTLAKQQTKLTAEYHDNLKAIAEDLRRKNAQLEARNAALRGEDEALALRSLGDLEELESALARGMDSIRAAIRAKYKAAIDQRREKELCIVCFAKPISVVLLPCRHQMLCATCALRVTTCPIDRKDIEDKVLTYGLRAYTDNEN</sequence>
<dbReference type="GO" id="GO:0055088">
    <property type="term" value="P:lipid homeostasis"/>
    <property type="evidence" value="ECO:0007669"/>
    <property type="project" value="TreeGrafter"/>
</dbReference>
<dbReference type="Gene3D" id="3.40.50.1820">
    <property type="entry name" value="alpha/beta hydrolase"/>
    <property type="match status" value="1"/>
</dbReference>
<evidence type="ECO:0000313" key="6">
    <source>
        <dbReference type="EMBL" id="KAE9120966.1"/>
    </source>
</evidence>
<accession>A0A6A3SPM1</accession>
<feature type="transmembrane region" description="Helical" evidence="4">
    <location>
        <begin position="106"/>
        <end position="125"/>
    </location>
</feature>
<proteinExistence type="inferred from homology"/>
<dbReference type="InterPro" id="IPR000073">
    <property type="entry name" value="AB_hydrolase_1"/>
</dbReference>
<protein>
    <recommendedName>
        <fullName evidence="5">RING-type domain-containing protein</fullName>
    </recommendedName>
</protein>
<organism evidence="6 7">
    <name type="scientific">Phytophthora fragariae</name>
    <dbReference type="NCBI Taxonomy" id="53985"/>
    <lineage>
        <taxon>Eukaryota</taxon>
        <taxon>Sar</taxon>
        <taxon>Stramenopiles</taxon>
        <taxon>Oomycota</taxon>
        <taxon>Peronosporomycetes</taxon>
        <taxon>Peronosporales</taxon>
        <taxon>Peronosporaceae</taxon>
        <taxon>Phytophthora</taxon>
    </lineage>
</organism>
<dbReference type="Pfam" id="PF13920">
    <property type="entry name" value="zf-C3HC4_3"/>
    <property type="match status" value="1"/>
</dbReference>
<dbReference type="GO" id="GO:0042171">
    <property type="term" value="F:lysophosphatidic acid acyltransferase activity"/>
    <property type="evidence" value="ECO:0007669"/>
    <property type="project" value="TreeGrafter"/>
</dbReference>
<keyword evidence="4" id="KW-1133">Transmembrane helix</keyword>
<reference evidence="6 7" key="1">
    <citation type="submission" date="2018-08" db="EMBL/GenBank/DDBJ databases">
        <title>Genomic investigation of the strawberry pathogen Phytophthora fragariae indicates pathogenicity is determined by transcriptional variation in three key races.</title>
        <authorList>
            <person name="Adams T.M."/>
            <person name="Armitage A.D."/>
            <person name="Sobczyk M.K."/>
            <person name="Bates H.J."/>
            <person name="Dunwell J.M."/>
            <person name="Nellist C.F."/>
            <person name="Harrison R.J."/>
        </authorList>
    </citation>
    <scope>NUCLEOTIDE SEQUENCE [LARGE SCALE GENOMIC DNA]</scope>
    <source>
        <strain evidence="6 7">NOV-71</strain>
    </source>
</reference>
<dbReference type="SUPFAM" id="SSF57850">
    <property type="entry name" value="RING/U-box"/>
    <property type="match status" value="1"/>
</dbReference>
<name>A0A6A3SPM1_9STRA</name>
<evidence type="ECO:0000256" key="2">
    <source>
        <dbReference type="PROSITE-ProRule" id="PRU00175"/>
    </source>
</evidence>
<keyword evidence="2" id="KW-0863">Zinc-finger</keyword>